<proteinExistence type="predicted"/>
<reference evidence="3 4" key="1">
    <citation type="journal article" date="2023" name="G3 (Bethesda)">
        <title>A chromosome-level genome assembly of Zasmidium syzygii isolated from banana leaves.</title>
        <authorList>
            <person name="van Westerhoven A.C."/>
            <person name="Mehrabi R."/>
            <person name="Talebi R."/>
            <person name="Steentjes M.B.F."/>
            <person name="Corcolon B."/>
            <person name="Chong P.A."/>
            <person name="Kema G.H.J."/>
            <person name="Seidl M.F."/>
        </authorList>
    </citation>
    <scope>NUCLEOTIDE SEQUENCE [LARGE SCALE GENOMIC DNA]</scope>
    <source>
        <strain evidence="3 4">P124</strain>
    </source>
</reference>
<dbReference type="EMBL" id="JAXOVC010000003">
    <property type="protein sequence ID" value="KAK4504192.1"/>
    <property type="molecule type" value="Genomic_DNA"/>
</dbReference>
<gene>
    <name evidence="3" type="ORF">PRZ48_005108</name>
</gene>
<feature type="region of interest" description="Disordered" evidence="1">
    <location>
        <begin position="419"/>
        <end position="441"/>
    </location>
</feature>
<evidence type="ECO:0000313" key="4">
    <source>
        <dbReference type="Proteomes" id="UP001305779"/>
    </source>
</evidence>
<protein>
    <submittedName>
        <fullName evidence="3">Uncharacterized protein</fullName>
    </submittedName>
</protein>
<keyword evidence="2" id="KW-0472">Membrane</keyword>
<dbReference type="Proteomes" id="UP001305779">
    <property type="component" value="Unassembled WGS sequence"/>
</dbReference>
<feature type="region of interest" description="Disordered" evidence="1">
    <location>
        <begin position="83"/>
        <end position="181"/>
    </location>
</feature>
<name>A0ABR0ERN1_ZASCE</name>
<feature type="transmembrane region" description="Helical" evidence="2">
    <location>
        <begin position="257"/>
        <end position="281"/>
    </location>
</feature>
<keyword evidence="4" id="KW-1185">Reference proteome</keyword>
<comment type="caution">
    <text evidence="3">The sequence shown here is derived from an EMBL/GenBank/DDBJ whole genome shotgun (WGS) entry which is preliminary data.</text>
</comment>
<keyword evidence="2" id="KW-0812">Transmembrane</keyword>
<feature type="region of interest" description="Disordered" evidence="1">
    <location>
        <begin position="297"/>
        <end position="318"/>
    </location>
</feature>
<feature type="compositionally biased region" description="Basic residues" evidence="1">
    <location>
        <begin position="226"/>
        <end position="241"/>
    </location>
</feature>
<accession>A0ABR0ERN1</accession>
<sequence>MVQRLGRTPSLLYCWKDTDKIIIVEEEEVPTTPTIHELEANTMHSPLPDSSALEAGILEDERPSRLSRVQDNVRNLLRTSVFGSVKSSPTTPTHPPVVGDVNSPGLHGQGMQAEVLPSPARQQPEFLPTSTYQPRQHPEVLPSPSSTTTTHYTSSPVDGSFPHPQGHYPSQPQPQPPQNHQSTLFNTRALTALDHPDLSDPSLTTLSQQKAQRQIRKQRSAASGWTRKKGRSKRAVARKGSRNVTIATTSSGLSTTFHVLFVLGICLATIVFAYSVVQLFVRRRSRTQQPLFIQVSRHGNQRRHRHHHHRQAPQQRAMPTLSGENDFIPTMPIPVHLSSDDIRIQTDPLPAQPTAAAEITSTEPWDKDAQELPNPPPAYGRWRNSVRANPDLLHWQAVPSPVTPTLPSPTYDEAVNAAAGGERVQHESPPSYMTRESPARQREMREARAGIARSVVVEPEMVEARGQGGGVGVGVGLAM</sequence>
<evidence type="ECO:0000313" key="3">
    <source>
        <dbReference type="EMBL" id="KAK4504192.1"/>
    </source>
</evidence>
<organism evidence="3 4">
    <name type="scientific">Zasmidium cellare</name>
    <name type="common">Wine cellar mold</name>
    <name type="synonym">Racodium cellare</name>
    <dbReference type="NCBI Taxonomy" id="395010"/>
    <lineage>
        <taxon>Eukaryota</taxon>
        <taxon>Fungi</taxon>
        <taxon>Dikarya</taxon>
        <taxon>Ascomycota</taxon>
        <taxon>Pezizomycotina</taxon>
        <taxon>Dothideomycetes</taxon>
        <taxon>Dothideomycetidae</taxon>
        <taxon>Mycosphaerellales</taxon>
        <taxon>Mycosphaerellaceae</taxon>
        <taxon>Zasmidium</taxon>
    </lineage>
</organism>
<feature type="region of interest" description="Disordered" evidence="1">
    <location>
        <begin position="216"/>
        <end position="241"/>
    </location>
</feature>
<keyword evidence="2" id="KW-1133">Transmembrane helix</keyword>
<feature type="compositionally biased region" description="Basic residues" evidence="1">
    <location>
        <begin position="299"/>
        <end position="311"/>
    </location>
</feature>
<evidence type="ECO:0000256" key="2">
    <source>
        <dbReference type="SAM" id="Phobius"/>
    </source>
</evidence>
<feature type="compositionally biased region" description="Low complexity" evidence="1">
    <location>
        <begin position="142"/>
        <end position="170"/>
    </location>
</feature>
<evidence type="ECO:0000256" key="1">
    <source>
        <dbReference type="SAM" id="MobiDB-lite"/>
    </source>
</evidence>